<dbReference type="PIRSF" id="PIRSF004690">
    <property type="entry name" value="DmsD"/>
    <property type="match status" value="1"/>
</dbReference>
<keyword evidence="1" id="KW-0143">Chaperone</keyword>
<evidence type="ECO:0000313" key="3">
    <source>
        <dbReference type="Proteomes" id="UP000198854"/>
    </source>
</evidence>
<evidence type="ECO:0000256" key="1">
    <source>
        <dbReference type="ARBA" id="ARBA00023186"/>
    </source>
</evidence>
<accession>A0A1G8F393</accession>
<protein>
    <submittedName>
        <fullName evidence="2">Chaperone TorD involved in molybdoenzyme TorA maturation</fullName>
    </submittedName>
</protein>
<dbReference type="Gene3D" id="1.10.3480.10">
    <property type="entry name" value="TorD-like"/>
    <property type="match status" value="1"/>
</dbReference>
<name>A0A1G8F393_9VIBR</name>
<sequence length="196" mass="22526">MHPLIVTLTLLGRAFYERPAEENRDLYQHLAELPNMLQWPNAKHIAALIGDLPTLTLEEHEYQYSVLFEGQGHMACPPWGSVYLDRHNMVFGESTHRYEAFLASCGLTLEHSSREPQDQFGLMLLALSQLLINEQHSQAVTLLEDHLFTWCFRYLQLLAANETSRYYAILASVAETLLGELKAEFEISEQPVELFF</sequence>
<dbReference type="InterPro" id="IPR020945">
    <property type="entry name" value="DMSO/NO3_reduct_chaperone"/>
</dbReference>
<dbReference type="AlphaFoldDB" id="A0A1G8F393"/>
<dbReference type="InterPro" id="IPR026269">
    <property type="entry name" value="DmsD-type"/>
</dbReference>
<dbReference type="Proteomes" id="UP000198854">
    <property type="component" value="Unassembled WGS sequence"/>
</dbReference>
<dbReference type="SUPFAM" id="SSF89155">
    <property type="entry name" value="TorD-like"/>
    <property type="match status" value="1"/>
</dbReference>
<dbReference type="STRING" id="861298.SAMN04488136_12829"/>
<dbReference type="PANTHER" id="PTHR34227">
    <property type="entry name" value="CHAPERONE PROTEIN YCDY"/>
    <property type="match status" value="1"/>
</dbReference>
<gene>
    <name evidence="2" type="ORF">SAMN04488136_12829</name>
</gene>
<keyword evidence="3" id="KW-1185">Reference proteome</keyword>
<dbReference type="RefSeq" id="WP_093277783.1">
    <property type="nucleotide sequence ID" value="NZ_FNDD01000028.1"/>
</dbReference>
<dbReference type="InterPro" id="IPR036411">
    <property type="entry name" value="TorD-like_sf"/>
</dbReference>
<reference evidence="2 3" key="1">
    <citation type="submission" date="2016-10" db="EMBL/GenBank/DDBJ databases">
        <authorList>
            <person name="de Groot N.N."/>
        </authorList>
    </citation>
    <scope>NUCLEOTIDE SEQUENCE [LARGE SCALE GENOMIC DNA]</scope>
    <source>
        <strain evidence="2 3">CGMCC 1.10228</strain>
    </source>
</reference>
<dbReference type="Pfam" id="PF02613">
    <property type="entry name" value="Nitrate_red_del"/>
    <property type="match status" value="1"/>
</dbReference>
<proteinExistence type="predicted"/>
<dbReference type="EMBL" id="FNDD01000028">
    <property type="protein sequence ID" value="SDH76596.1"/>
    <property type="molecule type" value="Genomic_DNA"/>
</dbReference>
<dbReference type="InterPro" id="IPR050289">
    <property type="entry name" value="TorD/DmsD_chaperones"/>
</dbReference>
<dbReference type="PANTHER" id="PTHR34227:SF13">
    <property type="entry name" value="TAT PROOFREADING CHAPERONE DMSD-RELATED"/>
    <property type="match status" value="1"/>
</dbReference>
<dbReference type="OrthoDB" id="3174863at2"/>
<evidence type="ECO:0000313" key="2">
    <source>
        <dbReference type="EMBL" id="SDH76596.1"/>
    </source>
</evidence>
<organism evidence="2 3">
    <name type="scientific">Vibrio xiamenensis</name>
    <dbReference type="NCBI Taxonomy" id="861298"/>
    <lineage>
        <taxon>Bacteria</taxon>
        <taxon>Pseudomonadati</taxon>
        <taxon>Pseudomonadota</taxon>
        <taxon>Gammaproteobacteria</taxon>
        <taxon>Vibrionales</taxon>
        <taxon>Vibrionaceae</taxon>
        <taxon>Vibrio</taxon>
    </lineage>
</organism>